<dbReference type="AlphaFoldDB" id="A0ABD0KUX8"/>
<organism evidence="4 5">
    <name type="scientific">Batillaria attramentaria</name>
    <dbReference type="NCBI Taxonomy" id="370345"/>
    <lineage>
        <taxon>Eukaryota</taxon>
        <taxon>Metazoa</taxon>
        <taxon>Spiralia</taxon>
        <taxon>Lophotrochozoa</taxon>
        <taxon>Mollusca</taxon>
        <taxon>Gastropoda</taxon>
        <taxon>Caenogastropoda</taxon>
        <taxon>Sorbeoconcha</taxon>
        <taxon>Cerithioidea</taxon>
        <taxon>Batillariidae</taxon>
        <taxon>Batillaria</taxon>
    </lineage>
</organism>
<dbReference type="Gene3D" id="3.40.50.720">
    <property type="entry name" value="NAD(P)-binding Rossmann-like Domain"/>
    <property type="match status" value="1"/>
</dbReference>
<dbReference type="PANTHER" id="PTHR43963:SF4">
    <property type="entry name" value="CARBONYL REDUCTASE (NADPH)"/>
    <property type="match status" value="1"/>
</dbReference>
<dbReference type="InterPro" id="IPR036291">
    <property type="entry name" value="NAD(P)-bd_dom_sf"/>
</dbReference>
<dbReference type="PANTHER" id="PTHR43963">
    <property type="entry name" value="CARBONYL REDUCTASE 1-RELATED"/>
    <property type="match status" value="1"/>
</dbReference>
<dbReference type="PROSITE" id="PS00061">
    <property type="entry name" value="ADH_SHORT"/>
    <property type="match status" value="1"/>
</dbReference>
<keyword evidence="3" id="KW-0560">Oxidoreductase</keyword>
<dbReference type="GO" id="GO:0016491">
    <property type="term" value="F:oxidoreductase activity"/>
    <property type="evidence" value="ECO:0007669"/>
    <property type="project" value="UniProtKB-KW"/>
</dbReference>
<protein>
    <submittedName>
        <fullName evidence="4">Uncharacterized protein</fullName>
    </submittedName>
</protein>
<evidence type="ECO:0000313" key="5">
    <source>
        <dbReference type="Proteomes" id="UP001519460"/>
    </source>
</evidence>
<evidence type="ECO:0000313" key="4">
    <source>
        <dbReference type="EMBL" id="KAK7491012.1"/>
    </source>
</evidence>
<evidence type="ECO:0000256" key="1">
    <source>
        <dbReference type="ARBA" id="ARBA00006484"/>
    </source>
</evidence>
<dbReference type="Proteomes" id="UP001519460">
    <property type="component" value="Unassembled WGS sequence"/>
</dbReference>
<gene>
    <name evidence="4" type="ORF">BaRGS_00017708</name>
</gene>
<accession>A0ABD0KUX8</accession>
<name>A0ABD0KUX8_9CAEN</name>
<evidence type="ECO:0000256" key="2">
    <source>
        <dbReference type="ARBA" id="ARBA00022857"/>
    </source>
</evidence>
<sequence length="170" mass="18345">MGSSEPLAKQVQETMKVNFWGCLNCCKILFPLLRPGARVVNVTSMYCRSTLRDCAPPLKARFTSKDITMCAEAGTCQLNGWPTFAYGVSKIAVTVMTQIQQREMDSCGHKADILINTCCPGWCSTDMGGMGAPKTAAQGADTPVYLSLLPPGTQSPRGALCSNRTVQKWG</sequence>
<reference evidence="4 5" key="1">
    <citation type="journal article" date="2023" name="Sci. Data">
        <title>Genome assembly of the Korean intertidal mud-creeper Batillaria attramentaria.</title>
        <authorList>
            <person name="Patra A.K."/>
            <person name="Ho P.T."/>
            <person name="Jun S."/>
            <person name="Lee S.J."/>
            <person name="Kim Y."/>
            <person name="Won Y.J."/>
        </authorList>
    </citation>
    <scope>NUCLEOTIDE SEQUENCE [LARGE SCALE GENOMIC DNA]</scope>
    <source>
        <strain evidence="4">Wonlab-2016</strain>
    </source>
</reference>
<dbReference type="EMBL" id="JACVVK020000120">
    <property type="protein sequence ID" value="KAK7491012.1"/>
    <property type="molecule type" value="Genomic_DNA"/>
</dbReference>
<evidence type="ECO:0000256" key="3">
    <source>
        <dbReference type="ARBA" id="ARBA00023002"/>
    </source>
</evidence>
<dbReference type="InterPro" id="IPR020904">
    <property type="entry name" value="Sc_DH/Rdtase_CS"/>
</dbReference>
<dbReference type="SUPFAM" id="SSF51735">
    <property type="entry name" value="NAD(P)-binding Rossmann-fold domains"/>
    <property type="match status" value="1"/>
</dbReference>
<keyword evidence="5" id="KW-1185">Reference proteome</keyword>
<keyword evidence="2" id="KW-0521">NADP</keyword>
<proteinExistence type="inferred from homology"/>
<comment type="caution">
    <text evidence="4">The sequence shown here is derived from an EMBL/GenBank/DDBJ whole genome shotgun (WGS) entry which is preliminary data.</text>
</comment>
<comment type="similarity">
    <text evidence="1">Belongs to the short-chain dehydrogenases/reductases (SDR) family.</text>
</comment>